<reference evidence="2 3" key="1">
    <citation type="journal article" date="2012" name="J. Bacteriol.">
        <title>Draft Genome Sequence of Plant Growth-Promoting Rhizobium Mesorhizobium amorphae, Isolated from Zinc-Lead Mine Tailings.</title>
        <authorList>
            <person name="Hao X."/>
            <person name="Lin Y."/>
            <person name="Johnstone L."/>
            <person name="Baltrus D.A."/>
            <person name="Miller S.J."/>
            <person name="Wei G."/>
            <person name="Rensing C."/>
        </authorList>
    </citation>
    <scope>NUCLEOTIDE SEQUENCE [LARGE SCALE GENOMIC DNA]</scope>
    <source>
        <strain evidence="2 3">CCNWGS0123</strain>
    </source>
</reference>
<dbReference type="RefSeq" id="WP_006200533.1">
    <property type="nucleotide sequence ID" value="NZ_AGSN01000055.1"/>
</dbReference>
<evidence type="ECO:0000313" key="3">
    <source>
        <dbReference type="Proteomes" id="UP000002949"/>
    </source>
</evidence>
<dbReference type="PATRIC" id="fig|1082933.3.peg.1033"/>
<evidence type="ECO:0000313" key="2">
    <source>
        <dbReference type="EMBL" id="EHH13138.1"/>
    </source>
</evidence>
<gene>
    <name evidence="2" type="ORF">MEA186_05481</name>
</gene>
<dbReference type="EMBL" id="AGSN01000055">
    <property type="protein sequence ID" value="EHH13138.1"/>
    <property type="molecule type" value="Genomic_DNA"/>
</dbReference>
<protein>
    <submittedName>
        <fullName evidence="2">Uncharacterized protein</fullName>
    </submittedName>
</protein>
<dbReference type="AlphaFoldDB" id="G6Y587"/>
<feature type="compositionally biased region" description="Basic and acidic residues" evidence="1">
    <location>
        <begin position="254"/>
        <end position="267"/>
    </location>
</feature>
<accession>G6Y587</accession>
<sequence>MATIPLHVARRRLDTGNVVSYPDGSPVGAAMQGFGDELSAVAEHYRQMKERQEAFDAELARRRFNGRIAQAEDEVAANAPADGAGLHDTMYGRVDPRNGRVVKPGLFDTLFDDALPNMPESQRAAFARQKEMLREVGARRMAQRQLQRRKDYEEAQVDAALKTSAIAIGNANPDDPVTFEAARQEGLDLIDKMGLDPGIRLQKVKDWFGTAAKARFEGLIAKDPRQALAMFGLAQAGSPTKGNTAEAVGGRQKTGAESRERGSQCCE</sequence>
<dbReference type="Proteomes" id="UP000002949">
    <property type="component" value="Unassembled WGS sequence"/>
</dbReference>
<proteinExistence type="predicted"/>
<feature type="region of interest" description="Disordered" evidence="1">
    <location>
        <begin position="235"/>
        <end position="267"/>
    </location>
</feature>
<keyword evidence="3" id="KW-1185">Reference proteome</keyword>
<evidence type="ECO:0000256" key="1">
    <source>
        <dbReference type="SAM" id="MobiDB-lite"/>
    </source>
</evidence>
<name>G6Y587_9HYPH</name>
<organism evidence="2 3">
    <name type="scientific">Mesorhizobium amorphae CCNWGS0123</name>
    <dbReference type="NCBI Taxonomy" id="1082933"/>
    <lineage>
        <taxon>Bacteria</taxon>
        <taxon>Pseudomonadati</taxon>
        <taxon>Pseudomonadota</taxon>
        <taxon>Alphaproteobacteria</taxon>
        <taxon>Hyphomicrobiales</taxon>
        <taxon>Phyllobacteriaceae</taxon>
        <taxon>Mesorhizobium</taxon>
    </lineage>
</organism>